<dbReference type="OrthoDB" id="4153866at2759"/>
<keyword evidence="2" id="KW-0732">Signal</keyword>
<feature type="chain" id="PRO_5040396923" description="Altered inheritance of mitochondria protein 6" evidence="2">
    <location>
        <begin position="18"/>
        <end position="328"/>
    </location>
</feature>
<dbReference type="InterPro" id="IPR051236">
    <property type="entry name" value="HAT_RTT109-like"/>
</dbReference>
<accession>A0A9P4SFB3</accession>
<dbReference type="GO" id="GO:0006629">
    <property type="term" value="P:lipid metabolic process"/>
    <property type="evidence" value="ECO:0007669"/>
    <property type="project" value="InterPro"/>
</dbReference>
<sequence length="328" mass="36276">MHALICTLCLLPAFVSAIPLLSPERRQGQRQLSPTLQNMMENARGRELYTYPTDLTRGIIPKPFHSHNDYWRDVPFYSALSYGAVSIEADVWLVNGTLYVGHEVSALTTVRTFDSLYIQPILDTLKRQNPVTPFVTTDTNNGVFDTASSQTLYLFIDLKTAGEATYPVAVSALQPLLEAGYLTTFDGDTLKPGPVTVIGTGNSPRSVVESLVPTTQLPRFYFYDAELSRLSNESNVTASLSPFASTPFSRTFGKVVGKGLNDTQLTLLREQVGEAHSRGIAARYWDLPGYPIATRNAVWRTLLEEGVDLLNVDDLEGAASWWQGDIFD</sequence>
<dbReference type="CDD" id="cd08577">
    <property type="entry name" value="PI-PLCc_GDPD_SF_unchar3"/>
    <property type="match status" value="1"/>
</dbReference>
<comment type="caution">
    <text evidence="3">The sequence shown here is derived from an EMBL/GenBank/DDBJ whole genome shotgun (WGS) entry which is preliminary data.</text>
</comment>
<dbReference type="AlphaFoldDB" id="A0A9P4SFB3"/>
<protein>
    <recommendedName>
        <fullName evidence="5">Altered inheritance of mitochondria protein 6</fullName>
    </recommendedName>
</protein>
<dbReference type="PANTHER" id="PTHR31571">
    <property type="entry name" value="ALTERED INHERITANCE OF MITOCHONDRIA PROTEIN 6"/>
    <property type="match status" value="1"/>
</dbReference>
<dbReference type="Proteomes" id="UP000799429">
    <property type="component" value="Unassembled WGS sequence"/>
</dbReference>
<keyword evidence="4" id="KW-1185">Reference proteome</keyword>
<gene>
    <name evidence="3" type="ORF">M501DRAFT_1000429</name>
</gene>
<evidence type="ECO:0000256" key="1">
    <source>
        <dbReference type="ARBA" id="ARBA00008858"/>
    </source>
</evidence>
<dbReference type="EMBL" id="MU006091">
    <property type="protein sequence ID" value="KAF2841264.1"/>
    <property type="molecule type" value="Genomic_DNA"/>
</dbReference>
<feature type="signal peptide" evidence="2">
    <location>
        <begin position="1"/>
        <end position="17"/>
    </location>
</feature>
<comment type="similarity">
    <text evidence="1">Belongs to the AIM6 family.</text>
</comment>
<evidence type="ECO:0008006" key="5">
    <source>
        <dbReference type="Google" id="ProtNLM"/>
    </source>
</evidence>
<evidence type="ECO:0000256" key="2">
    <source>
        <dbReference type="SAM" id="SignalP"/>
    </source>
</evidence>
<dbReference type="InterPro" id="IPR017946">
    <property type="entry name" value="PLC-like_Pdiesterase_TIM-brl"/>
</dbReference>
<proteinExistence type="inferred from homology"/>
<dbReference type="SUPFAM" id="SSF51695">
    <property type="entry name" value="PLC-like phosphodiesterases"/>
    <property type="match status" value="1"/>
</dbReference>
<dbReference type="InterPro" id="IPR039559">
    <property type="entry name" value="AIM6_PI-PLC-like_dom"/>
</dbReference>
<dbReference type="GO" id="GO:0008081">
    <property type="term" value="F:phosphoric diester hydrolase activity"/>
    <property type="evidence" value="ECO:0007669"/>
    <property type="project" value="InterPro"/>
</dbReference>
<name>A0A9P4SFB3_9PEZI</name>
<reference evidence="3" key="1">
    <citation type="journal article" date="2020" name="Stud. Mycol.">
        <title>101 Dothideomycetes genomes: a test case for predicting lifestyles and emergence of pathogens.</title>
        <authorList>
            <person name="Haridas S."/>
            <person name="Albert R."/>
            <person name="Binder M."/>
            <person name="Bloem J."/>
            <person name="Labutti K."/>
            <person name="Salamov A."/>
            <person name="Andreopoulos B."/>
            <person name="Baker S."/>
            <person name="Barry K."/>
            <person name="Bills G."/>
            <person name="Bluhm B."/>
            <person name="Cannon C."/>
            <person name="Castanera R."/>
            <person name="Culley D."/>
            <person name="Daum C."/>
            <person name="Ezra D."/>
            <person name="Gonzalez J."/>
            <person name="Henrissat B."/>
            <person name="Kuo A."/>
            <person name="Liang C."/>
            <person name="Lipzen A."/>
            <person name="Lutzoni F."/>
            <person name="Magnuson J."/>
            <person name="Mondo S."/>
            <person name="Nolan M."/>
            <person name="Ohm R."/>
            <person name="Pangilinan J."/>
            <person name="Park H.-J."/>
            <person name="Ramirez L."/>
            <person name="Alfaro M."/>
            <person name="Sun H."/>
            <person name="Tritt A."/>
            <person name="Yoshinaga Y."/>
            <person name="Zwiers L.-H."/>
            <person name="Turgeon B."/>
            <person name="Goodwin S."/>
            <person name="Spatafora J."/>
            <person name="Crous P."/>
            <person name="Grigoriev I."/>
        </authorList>
    </citation>
    <scope>NUCLEOTIDE SEQUENCE</scope>
    <source>
        <strain evidence="3">CBS 101060</strain>
    </source>
</reference>
<organism evidence="3 4">
    <name type="scientific">Patellaria atrata CBS 101060</name>
    <dbReference type="NCBI Taxonomy" id="1346257"/>
    <lineage>
        <taxon>Eukaryota</taxon>
        <taxon>Fungi</taxon>
        <taxon>Dikarya</taxon>
        <taxon>Ascomycota</taxon>
        <taxon>Pezizomycotina</taxon>
        <taxon>Dothideomycetes</taxon>
        <taxon>Dothideomycetes incertae sedis</taxon>
        <taxon>Patellariales</taxon>
        <taxon>Patellariaceae</taxon>
        <taxon>Patellaria</taxon>
    </lineage>
</organism>
<dbReference type="PANTHER" id="PTHR31571:SF5">
    <property type="entry name" value="ALTERED INHERITANCE OF MITOCHONDRIA PROTEIN 6"/>
    <property type="match status" value="1"/>
</dbReference>
<evidence type="ECO:0000313" key="4">
    <source>
        <dbReference type="Proteomes" id="UP000799429"/>
    </source>
</evidence>
<evidence type="ECO:0000313" key="3">
    <source>
        <dbReference type="EMBL" id="KAF2841264.1"/>
    </source>
</evidence>